<dbReference type="OrthoDB" id="972532at2759"/>
<dbReference type="InterPro" id="IPR015943">
    <property type="entry name" value="WD40/YVTN_repeat-like_dom_sf"/>
</dbReference>
<comment type="caution">
    <text evidence="1">The sequence shown here is derived from an EMBL/GenBank/DDBJ whole genome shotgun (WGS) entry which is preliminary data.</text>
</comment>
<reference evidence="1" key="1">
    <citation type="submission" date="2020-11" db="EMBL/GenBank/DDBJ databases">
        <authorList>
            <consortium name="DOE Joint Genome Institute"/>
            <person name="Ahrendt S."/>
            <person name="Riley R."/>
            <person name="Andreopoulos W."/>
            <person name="Labutti K."/>
            <person name="Pangilinan J."/>
            <person name="Ruiz-Duenas F.J."/>
            <person name="Barrasa J.M."/>
            <person name="Sanchez-Garcia M."/>
            <person name="Camarero S."/>
            <person name="Miyauchi S."/>
            <person name="Serrano A."/>
            <person name="Linde D."/>
            <person name="Babiker R."/>
            <person name="Drula E."/>
            <person name="Ayuso-Fernandez I."/>
            <person name="Pacheco R."/>
            <person name="Padilla G."/>
            <person name="Ferreira P."/>
            <person name="Barriuso J."/>
            <person name="Kellner H."/>
            <person name="Castanera R."/>
            <person name="Alfaro M."/>
            <person name="Ramirez L."/>
            <person name="Pisabarro A.G."/>
            <person name="Kuo A."/>
            <person name="Tritt A."/>
            <person name="Lipzen A."/>
            <person name="He G."/>
            <person name="Yan M."/>
            <person name="Ng V."/>
            <person name="Cullen D."/>
            <person name="Martin F."/>
            <person name="Rosso M.-N."/>
            <person name="Henrissat B."/>
            <person name="Hibbett D."/>
            <person name="Martinez A.T."/>
            <person name="Grigoriev I.V."/>
        </authorList>
    </citation>
    <scope>NUCLEOTIDE SEQUENCE</scope>
    <source>
        <strain evidence="1">CBS 247.69</strain>
    </source>
</reference>
<evidence type="ECO:0000313" key="1">
    <source>
        <dbReference type="EMBL" id="KAF9466882.1"/>
    </source>
</evidence>
<dbReference type="EMBL" id="MU150239">
    <property type="protein sequence ID" value="KAF9466882.1"/>
    <property type="molecule type" value="Genomic_DNA"/>
</dbReference>
<dbReference type="Proteomes" id="UP000807353">
    <property type="component" value="Unassembled WGS sequence"/>
</dbReference>
<evidence type="ECO:0000313" key="2">
    <source>
        <dbReference type="Proteomes" id="UP000807353"/>
    </source>
</evidence>
<protein>
    <submittedName>
        <fullName evidence="1">Uncharacterized protein</fullName>
    </submittedName>
</protein>
<gene>
    <name evidence="1" type="ORF">BDZ94DRAFT_1295366</name>
</gene>
<accession>A0A9P6CI34</accession>
<organism evidence="1 2">
    <name type="scientific">Collybia nuda</name>
    <dbReference type="NCBI Taxonomy" id="64659"/>
    <lineage>
        <taxon>Eukaryota</taxon>
        <taxon>Fungi</taxon>
        <taxon>Dikarya</taxon>
        <taxon>Basidiomycota</taxon>
        <taxon>Agaricomycotina</taxon>
        <taxon>Agaricomycetes</taxon>
        <taxon>Agaricomycetidae</taxon>
        <taxon>Agaricales</taxon>
        <taxon>Tricholomatineae</taxon>
        <taxon>Clitocybaceae</taxon>
        <taxon>Collybia</taxon>
    </lineage>
</organism>
<dbReference type="SUPFAM" id="SSF69322">
    <property type="entry name" value="Tricorn protease domain 2"/>
    <property type="match status" value="1"/>
</dbReference>
<name>A0A9P6CI34_9AGAR</name>
<keyword evidence="2" id="KW-1185">Reference proteome</keyword>
<proteinExistence type="predicted"/>
<dbReference type="AlphaFoldDB" id="A0A9P6CI34"/>
<dbReference type="Gene3D" id="2.130.10.10">
    <property type="entry name" value="YVTN repeat-like/Quinoprotein amine dehydrogenase"/>
    <property type="match status" value="1"/>
</dbReference>
<sequence>MNMHISPDIVYETSPLNDHPVEDLKMEVIYPESVGPQPLVPGVKYVSLEKFGTLRNFKFSPDGKYLATTSWKADLGFSTTIIFQDLDQAAFRNRYVYKTKLLKYSSGPRQLVWSFDSAYLVIRYERVIDIWKLPMDAPCTVIRVKRHSTVQSVRWYNEEPAFLCIESHTISKIKYDGTEEWSYRFPDIHLYDGSMAPTNCLVLLCHCPSIGGVEAGHRSIAEKRITVVYHFWTTSLILYLCMGETF</sequence>